<proteinExistence type="predicted"/>
<organism evidence="1 2">
    <name type="scientific">Symbiodinium natans</name>
    <dbReference type="NCBI Taxonomy" id="878477"/>
    <lineage>
        <taxon>Eukaryota</taxon>
        <taxon>Sar</taxon>
        <taxon>Alveolata</taxon>
        <taxon>Dinophyceae</taxon>
        <taxon>Suessiales</taxon>
        <taxon>Symbiodiniaceae</taxon>
        <taxon>Symbiodinium</taxon>
    </lineage>
</organism>
<comment type="caution">
    <text evidence="1">The sequence shown here is derived from an EMBL/GenBank/DDBJ whole genome shotgun (WGS) entry which is preliminary data.</text>
</comment>
<accession>A0A812KI70</accession>
<keyword evidence="2" id="KW-1185">Reference proteome</keyword>
<dbReference type="EMBL" id="CAJNDS010000640">
    <property type="protein sequence ID" value="CAE7224469.1"/>
    <property type="molecule type" value="Genomic_DNA"/>
</dbReference>
<protein>
    <submittedName>
        <fullName evidence="1">Uncharacterized protein</fullName>
    </submittedName>
</protein>
<reference evidence="1" key="1">
    <citation type="submission" date="2021-02" db="EMBL/GenBank/DDBJ databases">
        <authorList>
            <person name="Dougan E. K."/>
            <person name="Rhodes N."/>
            <person name="Thang M."/>
            <person name="Chan C."/>
        </authorList>
    </citation>
    <scope>NUCLEOTIDE SEQUENCE</scope>
</reference>
<name>A0A812KI70_9DINO</name>
<evidence type="ECO:0000313" key="1">
    <source>
        <dbReference type="EMBL" id="CAE7224469.1"/>
    </source>
</evidence>
<evidence type="ECO:0000313" key="2">
    <source>
        <dbReference type="Proteomes" id="UP000604046"/>
    </source>
</evidence>
<dbReference type="AlphaFoldDB" id="A0A812KI70"/>
<sequence length="150" mass="16505">MPTRNGCYCQVGWEMDPGAFIRSILMFVTLPVWLQFQPTLVVRAGVCPQESAQECVLRLIGECLVIERFERLWLNQLVDAVNASDPTQKVSMTASAEMAELCSCPPSEELRWEAAGGNADPAMTCPKMLQVTDWGPCHSVHHGDCYGATG</sequence>
<dbReference type="Proteomes" id="UP000604046">
    <property type="component" value="Unassembled WGS sequence"/>
</dbReference>
<gene>
    <name evidence="1" type="ORF">SNAT2548_LOCUS8553</name>
</gene>